<protein>
    <submittedName>
        <fullName evidence="2">Uncharacterized protein</fullName>
    </submittedName>
</protein>
<feature type="transmembrane region" description="Helical" evidence="1">
    <location>
        <begin position="52"/>
        <end position="71"/>
    </location>
</feature>
<proteinExistence type="predicted"/>
<keyword evidence="1" id="KW-1133">Transmembrane helix</keyword>
<evidence type="ECO:0000313" key="3">
    <source>
        <dbReference type="Proteomes" id="UP000239899"/>
    </source>
</evidence>
<accession>A0A2P6TR08</accession>
<keyword evidence="1" id="KW-0812">Transmembrane</keyword>
<dbReference type="OrthoDB" id="10575286at2759"/>
<sequence>MRSGWQFFACLVQVALAAIAIALIRTRVMVNVYFGYYCAFELNDAQMCSPTIGVAATSIVLSGLILLLIGFASNESSTPLATFFQIAGGLMWFGFGIAAAIGVSESDNPLDDYLEALSGARGVVAVRSPGITAMNAGVLQLLQQLTARFGRVAATEQEGRQAWELATQLQNSLTQFSADDVSKPRLREALLKLAAALGELGPALAARPPPRSREAAGEFTGSIFTQLMAASLTTVHSGRPAGGGS</sequence>
<evidence type="ECO:0000256" key="1">
    <source>
        <dbReference type="SAM" id="Phobius"/>
    </source>
</evidence>
<reference evidence="2 3" key="1">
    <citation type="journal article" date="2018" name="Plant J.">
        <title>Genome sequences of Chlorella sorokiniana UTEX 1602 and Micractinium conductrix SAG 241.80: implications to maltose excretion by a green alga.</title>
        <authorList>
            <person name="Arriola M.B."/>
            <person name="Velmurugan N."/>
            <person name="Zhang Y."/>
            <person name="Plunkett M.H."/>
            <person name="Hondzo H."/>
            <person name="Barney B.M."/>
        </authorList>
    </citation>
    <scope>NUCLEOTIDE SEQUENCE [LARGE SCALE GENOMIC DNA]</scope>
    <source>
        <strain evidence="3">UTEX 1602</strain>
    </source>
</reference>
<dbReference type="EMBL" id="LHPG02000008">
    <property type="protein sequence ID" value="PRW56500.1"/>
    <property type="molecule type" value="Genomic_DNA"/>
</dbReference>
<keyword evidence="3" id="KW-1185">Reference proteome</keyword>
<gene>
    <name evidence="2" type="ORF">C2E21_4442</name>
</gene>
<feature type="transmembrane region" description="Helical" evidence="1">
    <location>
        <begin position="83"/>
        <end position="103"/>
    </location>
</feature>
<comment type="caution">
    <text evidence="2">The sequence shown here is derived from an EMBL/GenBank/DDBJ whole genome shotgun (WGS) entry which is preliminary data.</text>
</comment>
<organism evidence="2 3">
    <name type="scientific">Chlorella sorokiniana</name>
    <name type="common">Freshwater green alga</name>
    <dbReference type="NCBI Taxonomy" id="3076"/>
    <lineage>
        <taxon>Eukaryota</taxon>
        <taxon>Viridiplantae</taxon>
        <taxon>Chlorophyta</taxon>
        <taxon>core chlorophytes</taxon>
        <taxon>Trebouxiophyceae</taxon>
        <taxon>Chlorellales</taxon>
        <taxon>Chlorellaceae</taxon>
        <taxon>Chlorella clade</taxon>
        <taxon>Chlorella</taxon>
    </lineage>
</organism>
<name>A0A2P6TR08_CHLSO</name>
<evidence type="ECO:0000313" key="2">
    <source>
        <dbReference type="EMBL" id="PRW56500.1"/>
    </source>
</evidence>
<dbReference type="AlphaFoldDB" id="A0A2P6TR08"/>
<keyword evidence="1" id="KW-0472">Membrane</keyword>
<dbReference type="Proteomes" id="UP000239899">
    <property type="component" value="Unassembled WGS sequence"/>
</dbReference>